<proteinExistence type="predicted"/>
<protein>
    <submittedName>
        <fullName evidence="1">Uncharacterized protein</fullName>
    </submittedName>
</protein>
<gene>
    <name evidence="1" type="ORF">M123_2899</name>
</gene>
<evidence type="ECO:0000313" key="2">
    <source>
        <dbReference type="Proteomes" id="UP000020938"/>
    </source>
</evidence>
<name>A0A016CMW4_BACFG</name>
<dbReference type="EMBL" id="JGDS01000056">
    <property type="protein sequence ID" value="EXZ72764.1"/>
    <property type="molecule type" value="Genomic_DNA"/>
</dbReference>
<dbReference type="Proteomes" id="UP000020938">
    <property type="component" value="Unassembled WGS sequence"/>
</dbReference>
<sequence>MYSVVNPVVDSILCANKAIACYIPVSKRAASCLVTET</sequence>
<organism evidence="1 2">
    <name type="scientific">Bacteroides fragilis str. 3976T8</name>
    <dbReference type="NCBI Taxonomy" id="1339314"/>
    <lineage>
        <taxon>Bacteria</taxon>
        <taxon>Pseudomonadati</taxon>
        <taxon>Bacteroidota</taxon>
        <taxon>Bacteroidia</taxon>
        <taxon>Bacteroidales</taxon>
        <taxon>Bacteroidaceae</taxon>
        <taxon>Bacteroides</taxon>
    </lineage>
</organism>
<comment type="caution">
    <text evidence="1">The sequence shown here is derived from an EMBL/GenBank/DDBJ whole genome shotgun (WGS) entry which is preliminary data.</text>
</comment>
<dbReference type="AlphaFoldDB" id="A0A016CMW4"/>
<accession>A0A016CMW4</accession>
<evidence type="ECO:0000313" key="1">
    <source>
        <dbReference type="EMBL" id="EXZ72764.1"/>
    </source>
</evidence>
<reference evidence="1 2" key="1">
    <citation type="submission" date="2014-02" db="EMBL/GenBank/DDBJ databases">
        <authorList>
            <person name="Sears C."/>
            <person name="Carroll K."/>
            <person name="Sack B.R."/>
            <person name="Qadri F."/>
            <person name="Myers L.L."/>
            <person name="Chung G.-T."/>
            <person name="Escheverria P."/>
            <person name="Fraser C.M."/>
            <person name="Sadzewicz L."/>
            <person name="Shefchek K.A."/>
            <person name="Tallon L."/>
            <person name="Das S.P."/>
            <person name="Daugherty S."/>
            <person name="Mongodin E.F."/>
        </authorList>
    </citation>
    <scope>NUCLEOTIDE SEQUENCE [LARGE SCALE GENOMIC DNA]</scope>
    <source>
        <strain evidence="1 2">3976T8</strain>
    </source>
</reference>